<sequence>MSSTPYIRPAFKPRHEKQPNTRKSERSWATLPLPLYTASMLAHRAHFYIVITFTPEILPDESDNRLTIYCFLYLCILQPYHHRDEESEGEKK</sequence>
<evidence type="ECO:0000313" key="3">
    <source>
        <dbReference type="Proteomes" id="UP000268093"/>
    </source>
</evidence>
<dbReference type="AlphaFoldDB" id="A0A433DBJ9"/>
<keyword evidence="3" id="KW-1185">Reference proteome</keyword>
<gene>
    <name evidence="2" type="ORF">BC936DRAFT_144839</name>
</gene>
<accession>A0A433DBJ9</accession>
<reference evidence="2 3" key="1">
    <citation type="journal article" date="2018" name="New Phytol.">
        <title>Phylogenomics of Endogonaceae and evolution of mycorrhizas within Mucoromycota.</title>
        <authorList>
            <person name="Chang Y."/>
            <person name="Desiro A."/>
            <person name="Na H."/>
            <person name="Sandor L."/>
            <person name="Lipzen A."/>
            <person name="Clum A."/>
            <person name="Barry K."/>
            <person name="Grigoriev I.V."/>
            <person name="Martin F.M."/>
            <person name="Stajich J.E."/>
            <person name="Smith M.E."/>
            <person name="Bonito G."/>
            <person name="Spatafora J.W."/>
        </authorList>
    </citation>
    <scope>NUCLEOTIDE SEQUENCE [LARGE SCALE GENOMIC DNA]</scope>
    <source>
        <strain evidence="2 3">GMNB39</strain>
    </source>
</reference>
<proteinExistence type="predicted"/>
<evidence type="ECO:0000313" key="2">
    <source>
        <dbReference type="EMBL" id="RUP48199.1"/>
    </source>
</evidence>
<organism evidence="2 3">
    <name type="scientific">Jimgerdemannia flammicorona</name>
    <dbReference type="NCBI Taxonomy" id="994334"/>
    <lineage>
        <taxon>Eukaryota</taxon>
        <taxon>Fungi</taxon>
        <taxon>Fungi incertae sedis</taxon>
        <taxon>Mucoromycota</taxon>
        <taxon>Mucoromycotina</taxon>
        <taxon>Endogonomycetes</taxon>
        <taxon>Endogonales</taxon>
        <taxon>Endogonaceae</taxon>
        <taxon>Jimgerdemannia</taxon>
    </lineage>
</organism>
<evidence type="ECO:0000256" key="1">
    <source>
        <dbReference type="SAM" id="MobiDB-lite"/>
    </source>
</evidence>
<feature type="compositionally biased region" description="Basic and acidic residues" evidence="1">
    <location>
        <begin position="16"/>
        <end position="26"/>
    </location>
</feature>
<dbReference type="Proteomes" id="UP000268093">
    <property type="component" value="Unassembled WGS sequence"/>
</dbReference>
<feature type="region of interest" description="Disordered" evidence="1">
    <location>
        <begin position="1"/>
        <end position="26"/>
    </location>
</feature>
<dbReference type="EMBL" id="RBNI01003601">
    <property type="protein sequence ID" value="RUP48199.1"/>
    <property type="molecule type" value="Genomic_DNA"/>
</dbReference>
<comment type="caution">
    <text evidence="2">The sequence shown here is derived from an EMBL/GenBank/DDBJ whole genome shotgun (WGS) entry which is preliminary data.</text>
</comment>
<name>A0A433DBJ9_9FUNG</name>
<protein>
    <submittedName>
        <fullName evidence="2">Uncharacterized protein</fullName>
    </submittedName>
</protein>